<dbReference type="Proteomes" id="UP000093000">
    <property type="component" value="Unassembled WGS sequence"/>
</dbReference>
<comment type="caution">
    <text evidence="1">The sequence shown here is derived from an EMBL/GenBank/DDBJ whole genome shotgun (WGS) entry which is preliminary data.</text>
</comment>
<protein>
    <submittedName>
        <fullName evidence="1">Uncharacterized protein</fullName>
    </submittedName>
</protein>
<reference evidence="1 2" key="1">
    <citation type="submission" date="2016-03" db="EMBL/GenBank/DDBJ databases">
        <title>Choanephora cucurbitarum.</title>
        <authorList>
            <person name="Min B."/>
            <person name="Park H."/>
            <person name="Park J.-H."/>
            <person name="Shin H.-D."/>
            <person name="Choi I.-G."/>
        </authorList>
    </citation>
    <scope>NUCLEOTIDE SEQUENCE [LARGE SCALE GENOMIC DNA]</scope>
    <source>
        <strain evidence="1 2">KUS-F28377</strain>
    </source>
</reference>
<evidence type="ECO:0000313" key="1">
    <source>
        <dbReference type="EMBL" id="OBZ83590.1"/>
    </source>
</evidence>
<gene>
    <name evidence="1" type="ORF">A0J61_08358</name>
</gene>
<accession>A0A1C7N3B9</accession>
<dbReference type="EMBL" id="LUGH01000635">
    <property type="protein sequence ID" value="OBZ83590.1"/>
    <property type="molecule type" value="Genomic_DNA"/>
</dbReference>
<organism evidence="1 2">
    <name type="scientific">Choanephora cucurbitarum</name>
    <dbReference type="NCBI Taxonomy" id="101091"/>
    <lineage>
        <taxon>Eukaryota</taxon>
        <taxon>Fungi</taxon>
        <taxon>Fungi incertae sedis</taxon>
        <taxon>Mucoromycota</taxon>
        <taxon>Mucoromycotina</taxon>
        <taxon>Mucoromycetes</taxon>
        <taxon>Mucorales</taxon>
        <taxon>Mucorineae</taxon>
        <taxon>Choanephoraceae</taxon>
        <taxon>Choanephoroideae</taxon>
        <taxon>Choanephora</taxon>
    </lineage>
</organism>
<proteinExistence type="predicted"/>
<name>A0A1C7N3B9_9FUNG</name>
<evidence type="ECO:0000313" key="2">
    <source>
        <dbReference type="Proteomes" id="UP000093000"/>
    </source>
</evidence>
<keyword evidence="2" id="KW-1185">Reference proteome</keyword>
<sequence length="82" mass="9429">MEEACANNFFFRDTGSCIGFTFQLTTKETSNTVKNTRPYVTKSLLYFVIQNGLYQIDMHFDQVLFEEGFAVPMDFCFVASIV</sequence>
<dbReference type="InParanoid" id="A0A1C7N3B9"/>
<dbReference type="AlphaFoldDB" id="A0A1C7N3B9"/>